<reference evidence="1" key="1">
    <citation type="submission" date="2020-12" db="EMBL/GenBank/DDBJ databases">
        <title>WGS assembly of Carya illinoinensis cv. Pawnee.</title>
        <authorList>
            <person name="Platts A."/>
            <person name="Shu S."/>
            <person name="Wright S."/>
            <person name="Barry K."/>
            <person name="Edger P."/>
            <person name="Pires J.C."/>
            <person name="Schmutz J."/>
        </authorList>
    </citation>
    <scope>NUCLEOTIDE SEQUENCE</scope>
    <source>
        <tissue evidence="1">Leaf</tissue>
    </source>
</reference>
<dbReference type="Proteomes" id="UP000811609">
    <property type="component" value="Chromosome 9"/>
</dbReference>
<protein>
    <submittedName>
        <fullName evidence="1">Uncharacterized protein</fullName>
    </submittedName>
</protein>
<sequence length="79" mass="9147">MEGNFIFQKLCDFGFGGEEKLLRFWVWKIEEIAAAAVVFESGRALRHHLRVGCYGEGEEKGRIHGNANARPNRMLLRRR</sequence>
<organism evidence="1 2">
    <name type="scientific">Carya illinoinensis</name>
    <name type="common">Pecan</name>
    <dbReference type="NCBI Taxonomy" id="32201"/>
    <lineage>
        <taxon>Eukaryota</taxon>
        <taxon>Viridiplantae</taxon>
        <taxon>Streptophyta</taxon>
        <taxon>Embryophyta</taxon>
        <taxon>Tracheophyta</taxon>
        <taxon>Spermatophyta</taxon>
        <taxon>Magnoliopsida</taxon>
        <taxon>eudicotyledons</taxon>
        <taxon>Gunneridae</taxon>
        <taxon>Pentapetalae</taxon>
        <taxon>rosids</taxon>
        <taxon>fabids</taxon>
        <taxon>Fagales</taxon>
        <taxon>Juglandaceae</taxon>
        <taxon>Carya</taxon>
    </lineage>
</organism>
<comment type="caution">
    <text evidence="1">The sequence shown here is derived from an EMBL/GenBank/DDBJ whole genome shotgun (WGS) entry which is preliminary data.</text>
</comment>
<accession>A0A8T1PIF8</accession>
<evidence type="ECO:0000313" key="2">
    <source>
        <dbReference type="Proteomes" id="UP000811609"/>
    </source>
</evidence>
<name>A0A8T1PIF8_CARIL</name>
<dbReference type="EMBL" id="CM031817">
    <property type="protein sequence ID" value="KAG6641748.1"/>
    <property type="molecule type" value="Genomic_DNA"/>
</dbReference>
<dbReference type="AlphaFoldDB" id="A0A8T1PIF8"/>
<evidence type="ECO:0000313" key="1">
    <source>
        <dbReference type="EMBL" id="KAG6641748.1"/>
    </source>
</evidence>
<proteinExistence type="predicted"/>
<gene>
    <name evidence="1" type="ORF">CIPAW_09G096400</name>
</gene>
<keyword evidence="2" id="KW-1185">Reference proteome</keyword>